<evidence type="ECO:0000313" key="7">
    <source>
        <dbReference type="Proteomes" id="UP000799779"/>
    </source>
</evidence>
<evidence type="ECO:0000256" key="1">
    <source>
        <dbReference type="ARBA" id="ARBA00022723"/>
    </source>
</evidence>
<name>A0A6A5WQQ6_9PLEO</name>
<dbReference type="SUPFAM" id="SSF161219">
    <property type="entry name" value="CHY zinc finger-like"/>
    <property type="match status" value="1"/>
</dbReference>
<dbReference type="EMBL" id="ML977592">
    <property type="protein sequence ID" value="KAF1999916.1"/>
    <property type="molecule type" value="Genomic_DNA"/>
</dbReference>
<evidence type="ECO:0000256" key="3">
    <source>
        <dbReference type="ARBA" id="ARBA00022833"/>
    </source>
</evidence>
<organism evidence="6 7">
    <name type="scientific">Amniculicola lignicola CBS 123094</name>
    <dbReference type="NCBI Taxonomy" id="1392246"/>
    <lineage>
        <taxon>Eukaryota</taxon>
        <taxon>Fungi</taxon>
        <taxon>Dikarya</taxon>
        <taxon>Ascomycota</taxon>
        <taxon>Pezizomycotina</taxon>
        <taxon>Dothideomycetes</taxon>
        <taxon>Pleosporomycetidae</taxon>
        <taxon>Pleosporales</taxon>
        <taxon>Amniculicolaceae</taxon>
        <taxon>Amniculicola</taxon>
    </lineage>
</organism>
<dbReference type="Proteomes" id="UP000799779">
    <property type="component" value="Unassembled WGS sequence"/>
</dbReference>
<dbReference type="GO" id="GO:0008270">
    <property type="term" value="F:zinc ion binding"/>
    <property type="evidence" value="ECO:0007669"/>
    <property type="project" value="UniProtKB-KW"/>
</dbReference>
<proteinExistence type="predicted"/>
<dbReference type="Pfam" id="PF05495">
    <property type="entry name" value="zf-CHY"/>
    <property type="match status" value="1"/>
</dbReference>
<dbReference type="InterPro" id="IPR016694">
    <property type="entry name" value="UCP017292"/>
</dbReference>
<dbReference type="GO" id="GO:0005758">
    <property type="term" value="C:mitochondrial intermembrane space"/>
    <property type="evidence" value="ECO:0007669"/>
    <property type="project" value="TreeGrafter"/>
</dbReference>
<dbReference type="PANTHER" id="PTHR28082">
    <property type="entry name" value="ZINC FINGER PROTEIN"/>
    <property type="match status" value="1"/>
</dbReference>
<dbReference type="InterPro" id="IPR037274">
    <property type="entry name" value="Znf_CHY_sf"/>
</dbReference>
<dbReference type="PANTHER" id="PTHR28082:SF1">
    <property type="entry name" value="HELPER OF TIM PROTEIN 13"/>
    <property type="match status" value="1"/>
</dbReference>
<dbReference type="PIRSF" id="PIRSF017292">
    <property type="entry name" value="UCP017292_Znf_CHY"/>
    <property type="match status" value="1"/>
</dbReference>
<feature type="domain" description="CHY-type" evidence="5">
    <location>
        <begin position="23"/>
        <end position="104"/>
    </location>
</feature>
<gene>
    <name evidence="6" type="ORF">P154DRAFT_492881</name>
</gene>
<dbReference type="AlphaFoldDB" id="A0A6A5WQQ6"/>
<dbReference type="GO" id="GO:0045041">
    <property type="term" value="P:protein import into mitochondrial intermembrane space"/>
    <property type="evidence" value="ECO:0007669"/>
    <property type="project" value="TreeGrafter"/>
</dbReference>
<sequence>MADSNIQPPPPSSPPKPKVHGLALTPLTQCIHYSTPLDIIAIKHACCGKFYACISCHNALESHTPEIWSNQQRGEKAVLCGKCGHVASIGEYMEGGSRCGGCGEGFNPGCRGHWGMYFEVD</sequence>
<reference evidence="6" key="1">
    <citation type="journal article" date="2020" name="Stud. Mycol.">
        <title>101 Dothideomycetes genomes: a test case for predicting lifestyles and emergence of pathogens.</title>
        <authorList>
            <person name="Haridas S."/>
            <person name="Albert R."/>
            <person name="Binder M."/>
            <person name="Bloem J."/>
            <person name="Labutti K."/>
            <person name="Salamov A."/>
            <person name="Andreopoulos B."/>
            <person name="Baker S."/>
            <person name="Barry K."/>
            <person name="Bills G."/>
            <person name="Bluhm B."/>
            <person name="Cannon C."/>
            <person name="Castanera R."/>
            <person name="Culley D."/>
            <person name="Daum C."/>
            <person name="Ezra D."/>
            <person name="Gonzalez J."/>
            <person name="Henrissat B."/>
            <person name="Kuo A."/>
            <person name="Liang C."/>
            <person name="Lipzen A."/>
            <person name="Lutzoni F."/>
            <person name="Magnuson J."/>
            <person name="Mondo S."/>
            <person name="Nolan M."/>
            <person name="Ohm R."/>
            <person name="Pangilinan J."/>
            <person name="Park H.-J."/>
            <person name="Ramirez L."/>
            <person name="Alfaro M."/>
            <person name="Sun H."/>
            <person name="Tritt A."/>
            <person name="Yoshinaga Y."/>
            <person name="Zwiers L.-H."/>
            <person name="Turgeon B."/>
            <person name="Goodwin S."/>
            <person name="Spatafora J."/>
            <person name="Crous P."/>
            <person name="Grigoriev I."/>
        </authorList>
    </citation>
    <scope>NUCLEOTIDE SEQUENCE</scope>
    <source>
        <strain evidence="6">CBS 123094</strain>
    </source>
</reference>
<evidence type="ECO:0000256" key="2">
    <source>
        <dbReference type="ARBA" id="ARBA00022771"/>
    </source>
</evidence>
<protein>
    <submittedName>
        <fullName evidence="6">CHY zinc finger family protein</fullName>
    </submittedName>
</protein>
<keyword evidence="2 4" id="KW-0863">Zinc-finger</keyword>
<evidence type="ECO:0000256" key="4">
    <source>
        <dbReference type="PROSITE-ProRule" id="PRU00601"/>
    </source>
</evidence>
<dbReference type="OrthoDB" id="411372at2759"/>
<keyword evidence="7" id="KW-1185">Reference proteome</keyword>
<keyword evidence="3" id="KW-0862">Zinc</keyword>
<accession>A0A6A5WQQ6</accession>
<evidence type="ECO:0000313" key="6">
    <source>
        <dbReference type="EMBL" id="KAF1999916.1"/>
    </source>
</evidence>
<dbReference type="InterPro" id="IPR052604">
    <property type="entry name" value="Mito_Tim_assembly_helper"/>
</dbReference>
<keyword evidence="1" id="KW-0479">Metal-binding</keyword>
<dbReference type="PROSITE" id="PS51266">
    <property type="entry name" value="ZF_CHY"/>
    <property type="match status" value="1"/>
</dbReference>
<evidence type="ECO:0000259" key="5">
    <source>
        <dbReference type="PROSITE" id="PS51266"/>
    </source>
</evidence>
<dbReference type="InterPro" id="IPR008913">
    <property type="entry name" value="Znf_CHY"/>
</dbReference>